<dbReference type="Proteomes" id="UP001139516">
    <property type="component" value="Unassembled WGS sequence"/>
</dbReference>
<keyword evidence="7" id="KW-1185">Reference proteome</keyword>
<protein>
    <submittedName>
        <fullName evidence="6">Creatininase family protein</fullName>
    </submittedName>
</protein>
<accession>A0A9X2BU74</accession>
<dbReference type="GO" id="GO:0046872">
    <property type="term" value="F:metal ion binding"/>
    <property type="evidence" value="ECO:0007669"/>
    <property type="project" value="UniProtKB-KW"/>
</dbReference>
<dbReference type="PANTHER" id="PTHR35005">
    <property type="entry name" value="3-DEHYDRO-SCYLLO-INOSOSE HYDROLASE"/>
    <property type="match status" value="1"/>
</dbReference>
<dbReference type="InterPro" id="IPR003785">
    <property type="entry name" value="Creatininase/forma_Hydrolase"/>
</dbReference>
<dbReference type="GO" id="GO:0009231">
    <property type="term" value="P:riboflavin biosynthetic process"/>
    <property type="evidence" value="ECO:0007669"/>
    <property type="project" value="TreeGrafter"/>
</dbReference>
<dbReference type="SUPFAM" id="SSF102215">
    <property type="entry name" value="Creatininase"/>
    <property type="match status" value="1"/>
</dbReference>
<comment type="cofactor">
    <cofactor evidence="1">
        <name>Zn(2+)</name>
        <dbReference type="ChEBI" id="CHEBI:29105"/>
    </cofactor>
</comment>
<evidence type="ECO:0000256" key="4">
    <source>
        <dbReference type="ARBA" id="ARBA00022833"/>
    </source>
</evidence>
<dbReference type="Gene3D" id="3.40.50.10310">
    <property type="entry name" value="Creatininase"/>
    <property type="match status" value="1"/>
</dbReference>
<dbReference type="EMBL" id="JALPRX010000017">
    <property type="protein sequence ID" value="MCK8783776.1"/>
    <property type="molecule type" value="Genomic_DNA"/>
</dbReference>
<keyword evidence="2" id="KW-0479">Metal-binding</keyword>
<dbReference type="Pfam" id="PF02633">
    <property type="entry name" value="Creatininase"/>
    <property type="match status" value="1"/>
</dbReference>
<reference evidence="6" key="1">
    <citation type="submission" date="2022-04" db="EMBL/GenBank/DDBJ databases">
        <title>Roseomonas acroporae sp. nov., isolated from coral Acropora digitifera.</title>
        <authorList>
            <person name="Sun H."/>
        </authorList>
    </citation>
    <scope>NUCLEOTIDE SEQUENCE</scope>
    <source>
        <strain evidence="6">NAR14</strain>
    </source>
</reference>
<keyword evidence="4" id="KW-0862">Zinc</keyword>
<dbReference type="PANTHER" id="PTHR35005:SF1">
    <property type="entry name" value="2-AMINO-5-FORMYLAMINO-6-RIBOSYLAMINOPYRIMIDIN-4(3H)-ONE 5'-MONOPHOSPHATE DEFORMYLASE"/>
    <property type="match status" value="1"/>
</dbReference>
<evidence type="ECO:0000256" key="1">
    <source>
        <dbReference type="ARBA" id="ARBA00001947"/>
    </source>
</evidence>
<sequence length="274" mass="28964">MVECRWERLTAPELRALALRDALAVLPVASLEQHGPHLPVWTDSQIGHSVALRAAGLVAGTQGGEAAGMPAVVLPPLWLGLSAEHLPFGGTISLDHATLHAVLRCVCRSLRAEGFRRLLLVDSHGGNAESLAVSVRELALEFAMPVVVAHLARLATAAVSAILERQTGIRHACEAETSLWLAIDPAQVRTGEIAAEYPERGIADPPGLDRALSFAERAPGTGVRGDPRAATAEKGERLLSALAGALADVIRDPALWTPPDPVWEVGRALRDDPA</sequence>
<evidence type="ECO:0000256" key="2">
    <source>
        <dbReference type="ARBA" id="ARBA00022723"/>
    </source>
</evidence>
<organism evidence="6 7">
    <name type="scientific">Roseomonas acroporae</name>
    <dbReference type="NCBI Taxonomy" id="2937791"/>
    <lineage>
        <taxon>Bacteria</taxon>
        <taxon>Pseudomonadati</taxon>
        <taxon>Pseudomonadota</taxon>
        <taxon>Alphaproteobacteria</taxon>
        <taxon>Acetobacterales</taxon>
        <taxon>Roseomonadaceae</taxon>
        <taxon>Roseomonas</taxon>
    </lineage>
</organism>
<evidence type="ECO:0000313" key="6">
    <source>
        <dbReference type="EMBL" id="MCK8783776.1"/>
    </source>
</evidence>
<keyword evidence="3" id="KW-0378">Hydrolase</keyword>
<dbReference type="InterPro" id="IPR024087">
    <property type="entry name" value="Creatininase-like_sf"/>
</dbReference>
<gene>
    <name evidence="6" type="ORF">M0638_05190</name>
</gene>
<proteinExistence type="inferred from homology"/>
<dbReference type="GO" id="GO:0016811">
    <property type="term" value="F:hydrolase activity, acting on carbon-nitrogen (but not peptide) bonds, in linear amides"/>
    <property type="evidence" value="ECO:0007669"/>
    <property type="project" value="TreeGrafter"/>
</dbReference>
<comment type="caution">
    <text evidence="6">The sequence shown here is derived from an EMBL/GenBank/DDBJ whole genome shotgun (WGS) entry which is preliminary data.</text>
</comment>
<evidence type="ECO:0000256" key="3">
    <source>
        <dbReference type="ARBA" id="ARBA00022801"/>
    </source>
</evidence>
<evidence type="ECO:0000313" key="7">
    <source>
        <dbReference type="Proteomes" id="UP001139516"/>
    </source>
</evidence>
<dbReference type="RefSeq" id="WP_248665899.1">
    <property type="nucleotide sequence ID" value="NZ_JALPRX010000017.1"/>
</dbReference>
<name>A0A9X2BU74_9PROT</name>
<comment type="similarity">
    <text evidence="5">Belongs to the creatininase superfamily.</text>
</comment>
<dbReference type="AlphaFoldDB" id="A0A9X2BU74"/>
<evidence type="ECO:0000256" key="5">
    <source>
        <dbReference type="ARBA" id="ARBA00024029"/>
    </source>
</evidence>